<dbReference type="RefSeq" id="WP_368375408.1">
    <property type="nucleotide sequence ID" value="NZ_JBFRYB010000001.1"/>
</dbReference>
<dbReference type="SUPFAM" id="SSF48264">
    <property type="entry name" value="Cytochrome P450"/>
    <property type="match status" value="1"/>
</dbReference>
<gene>
    <name evidence="3" type="ORF">AB4875_07360</name>
</gene>
<proteinExistence type="inferred from homology"/>
<evidence type="ECO:0000256" key="2">
    <source>
        <dbReference type="RuleBase" id="RU000461"/>
    </source>
</evidence>
<dbReference type="CDD" id="cd11033">
    <property type="entry name" value="CYP142-like"/>
    <property type="match status" value="1"/>
</dbReference>
<dbReference type="Gene3D" id="1.10.630.10">
    <property type="entry name" value="Cytochrome P450"/>
    <property type="match status" value="1"/>
</dbReference>
<dbReference type="InterPro" id="IPR001128">
    <property type="entry name" value="Cyt_P450"/>
</dbReference>
<dbReference type="PANTHER" id="PTHR46696:SF4">
    <property type="entry name" value="BIOTIN BIOSYNTHESIS CYTOCHROME P450"/>
    <property type="match status" value="1"/>
</dbReference>
<accession>A0ABV3TUM9</accession>
<keyword evidence="4" id="KW-1185">Reference proteome</keyword>
<name>A0ABV3TUM9_9GAMM</name>
<sequence>MNAKTLENLDIYDPDNYVDAVPLADFKTLRDEAPVYWHSHPDGGGYWVISRHQDVMKVSRDNKTFSAERGFVLVDDLPPEILEQVKGQLLGMDPPNHGPLRRSVITRFTSKMLAELEPKVRDITRTILLAALEKPECNFVYDVAGELPTSVIGSMMGVPQDMWHQLREWSDMQTSASDPDIGGTPEEVQAASIEMGTYGYMLAAERKDKGGDDLISLLVNVEVDGHQVSEMEFASLFVQITVAGNETTRALISGGMYELIQRPELYRELEAKHLENPELMKSAIEEMLRWTCPLHYFRRTATCDTEIGGQQIKENDKVVMLYSSANFDDTVFENPEVFDIHRSHNPHMAFGHGIHLCLGANLARMETRIFFEEFFKLFSGIELSGKAVRIRSNMANGFKEMPVKLYPR</sequence>
<comment type="caution">
    <text evidence="3">The sequence shown here is derived from an EMBL/GenBank/DDBJ whole genome shotgun (WGS) entry which is preliminary data.</text>
</comment>
<comment type="similarity">
    <text evidence="1 2">Belongs to the cytochrome P450 family.</text>
</comment>
<dbReference type="InterPro" id="IPR017972">
    <property type="entry name" value="Cyt_P450_CS"/>
</dbReference>
<keyword evidence="2" id="KW-0349">Heme</keyword>
<organism evidence="3 4">
    <name type="scientific">Zhongshania arctica</name>
    <dbReference type="NCBI Taxonomy" id="3238302"/>
    <lineage>
        <taxon>Bacteria</taxon>
        <taxon>Pseudomonadati</taxon>
        <taxon>Pseudomonadota</taxon>
        <taxon>Gammaproteobacteria</taxon>
        <taxon>Cellvibrionales</taxon>
        <taxon>Spongiibacteraceae</taxon>
        <taxon>Zhongshania</taxon>
    </lineage>
</organism>
<dbReference type="InterPro" id="IPR002397">
    <property type="entry name" value="Cyt_P450_B"/>
</dbReference>
<protein>
    <submittedName>
        <fullName evidence="3">Cytochrome P450</fullName>
    </submittedName>
</protein>
<dbReference type="PRINTS" id="PR00359">
    <property type="entry name" value="BP450"/>
</dbReference>
<dbReference type="Pfam" id="PF00067">
    <property type="entry name" value="p450"/>
    <property type="match status" value="1"/>
</dbReference>
<keyword evidence="2" id="KW-0560">Oxidoreductase</keyword>
<dbReference type="PROSITE" id="PS00086">
    <property type="entry name" value="CYTOCHROME_P450"/>
    <property type="match status" value="1"/>
</dbReference>
<keyword evidence="2" id="KW-0503">Monooxygenase</keyword>
<dbReference type="EMBL" id="JBFRYB010000001">
    <property type="protein sequence ID" value="MEX1665302.1"/>
    <property type="molecule type" value="Genomic_DNA"/>
</dbReference>
<evidence type="ECO:0000313" key="3">
    <source>
        <dbReference type="EMBL" id="MEX1665302.1"/>
    </source>
</evidence>
<dbReference type="Proteomes" id="UP001557484">
    <property type="component" value="Unassembled WGS sequence"/>
</dbReference>
<reference evidence="3 4" key="1">
    <citation type="journal article" date="2011" name="Int. J. Syst. Evol. Microbiol.">
        <title>Zhongshania antarctica gen. nov., sp. nov. and Zhongshania guokunii sp. nov., gammaproteobacteria respectively isolated from coastal attached (fast) ice and surface seawater of the Antarctic.</title>
        <authorList>
            <person name="Li H.J."/>
            <person name="Zhang X.Y."/>
            <person name="Chen C.X."/>
            <person name="Zhang Y.J."/>
            <person name="Gao Z.M."/>
            <person name="Yu Y."/>
            <person name="Chen X.L."/>
            <person name="Chen B."/>
            <person name="Zhang Y.Z."/>
        </authorList>
    </citation>
    <scope>NUCLEOTIDE SEQUENCE [LARGE SCALE GENOMIC DNA]</scope>
    <source>
        <strain evidence="3 4">R06B22</strain>
    </source>
</reference>
<keyword evidence="2" id="KW-0408">Iron</keyword>
<dbReference type="InterPro" id="IPR036396">
    <property type="entry name" value="Cyt_P450_sf"/>
</dbReference>
<evidence type="ECO:0000256" key="1">
    <source>
        <dbReference type="ARBA" id="ARBA00010617"/>
    </source>
</evidence>
<dbReference type="PANTHER" id="PTHR46696">
    <property type="entry name" value="P450, PUTATIVE (EUROFUNG)-RELATED"/>
    <property type="match status" value="1"/>
</dbReference>
<keyword evidence="2" id="KW-0479">Metal-binding</keyword>
<evidence type="ECO:0000313" key="4">
    <source>
        <dbReference type="Proteomes" id="UP001557484"/>
    </source>
</evidence>